<dbReference type="CDD" id="cd00035">
    <property type="entry name" value="ChtBD1"/>
    <property type="match status" value="1"/>
</dbReference>
<dbReference type="EC" id="3.2.1.14" evidence="4"/>
<comment type="subcellular location">
    <subcellularLocation>
        <location evidence="2">Secreted</location>
    </subcellularLocation>
</comment>
<dbReference type="GO" id="GO:0008061">
    <property type="term" value="F:chitin binding"/>
    <property type="evidence" value="ECO:0007669"/>
    <property type="project" value="UniProtKB-KW"/>
</dbReference>
<evidence type="ECO:0000256" key="11">
    <source>
        <dbReference type="ARBA" id="ARBA00023295"/>
    </source>
</evidence>
<keyword evidence="19" id="KW-1185">Reference proteome</keyword>
<proteinExistence type="inferred from homology"/>
<dbReference type="EMBL" id="AZNH01000132">
    <property type="protein sequence ID" value="KID81607.1"/>
    <property type="molecule type" value="Genomic_DNA"/>
</dbReference>
<evidence type="ECO:0000256" key="1">
    <source>
        <dbReference type="ARBA" id="ARBA00000822"/>
    </source>
</evidence>
<reference evidence="18 19" key="1">
    <citation type="journal article" date="2014" name="Proc. Natl. Acad. Sci. U.S.A.">
        <title>Trajectory and genomic determinants of fungal-pathogen speciation and host adaptation.</title>
        <authorList>
            <person name="Hu X."/>
            <person name="Xiao G."/>
            <person name="Zheng P."/>
            <person name="Shang Y."/>
            <person name="Su Y."/>
            <person name="Zhang X."/>
            <person name="Liu X."/>
            <person name="Zhan S."/>
            <person name="St Leger R.J."/>
            <person name="Wang C."/>
        </authorList>
    </citation>
    <scope>NUCLEOTIDE SEQUENCE [LARGE SCALE GENOMIC DNA]</scope>
    <source>
        <strain evidence="18 19">ARSEF 977</strain>
    </source>
</reference>
<keyword evidence="5" id="KW-0964">Secreted</keyword>
<dbReference type="GO" id="GO:0000272">
    <property type="term" value="P:polysaccharide catabolic process"/>
    <property type="evidence" value="ECO:0007669"/>
    <property type="project" value="UniProtKB-KW"/>
</dbReference>
<dbReference type="InterPro" id="IPR036779">
    <property type="entry name" value="LysM_dom_sf"/>
</dbReference>
<dbReference type="Gene3D" id="3.10.350.10">
    <property type="entry name" value="LysM domain"/>
    <property type="match status" value="2"/>
</dbReference>
<dbReference type="CDD" id="cd00118">
    <property type="entry name" value="LysM"/>
    <property type="match status" value="2"/>
</dbReference>
<protein>
    <recommendedName>
        <fullName evidence="4">chitinase</fullName>
        <ecNumber evidence="4">3.2.1.14</ecNumber>
    </recommendedName>
</protein>
<dbReference type="SMART" id="SM00257">
    <property type="entry name" value="LysM"/>
    <property type="match status" value="2"/>
</dbReference>
<evidence type="ECO:0000256" key="4">
    <source>
        <dbReference type="ARBA" id="ARBA00012729"/>
    </source>
</evidence>
<comment type="catalytic activity">
    <reaction evidence="1">
        <text>Random endo-hydrolysis of N-acetyl-beta-D-glucosaminide (1-&gt;4)-beta-linkages in chitin and chitodextrins.</text>
        <dbReference type="EC" id="3.2.1.14"/>
    </reaction>
</comment>
<dbReference type="CDD" id="cd02878">
    <property type="entry name" value="GH18_zymocin_alpha"/>
    <property type="match status" value="1"/>
</dbReference>
<evidence type="ECO:0000256" key="15">
    <source>
        <dbReference type="SAM" id="SignalP"/>
    </source>
</evidence>
<evidence type="ECO:0000256" key="2">
    <source>
        <dbReference type="ARBA" id="ARBA00004613"/>
    </source>
</evidence>
<feature type="domain" description="LysM" evidence="16">
    <location>
        <begin position="297"/>
        <end position="342"/>
    </location>
</feature>
<dbReference type="InterPro" id="IPR011583">
    <property type="entry name" value="Chitinase_II/V-like_cat"/>
</dbReference>
<dbReference type="Gene3D" id="3.20.20.80">
    <property type="entry name" value="Glycosidases"/>
    <property type="match status" value="1"/>
</dbReference>
<evidence type="ECO:0000256" key="12">
    <source>
        <dbReference type="ARBA" id="ARBA00023326"/>
    </source>
</evidence>
<dbReference type="InterPro" id="IPR053214">
    <property type="entry name" value="LysM12-like"/>
</dbReference>
<keyword evidence="12" id="KW-0624">Polysaccharide degradation</keyword>
<feature type="signal peptide" evidence="15">
    <location>
        <begin position="1"/>
        <end position="21"/>
    </location>
</feature>
<keyword evidence="11 14" id="KW-0326">Glycosidase</keyword>
<evidence type="ECO:0000259" key="16">
    <source>
        <dbReference type="PROSITE" id="PS51782"/>
    </source>
</evidence>
<feature type="domain" description="LysM" evidence="16">
    <location>
        <begin position="361"/>
        <end position="409"/>
    </location>
</feature>
<dbReference type="InterPro" id="IPR029070">
    <property type="entry name" value="Chitinase_insertion_sf"/>
</dbReference>
<evidence type="ECO:0000256" key="6">
    <source>
        <dbReference type="ARBA" id="ARBA00022669"/>
    </source>
</evidence>
<dbReference type="SMART" id="SM00636">
    <property type="entry name" value="Glyco_18"/>
    <property type="match status" value="1"/>
</dbReference>
<dbReference type="InterPro" id="IPR018392">
    <property type="entry name" value="LysM"/>
</dbReference>
<evidence type="ECO:0000256" key="5">
    <source>
        <dbReference type="ARBA" id="ARBA00022525"/>
    </source>
</evidence>
<keyword evidence="9" id="KW-0843">Virulence</keyword>
<evidence type="ECO:0000256" key="8">
    <source>
        <dbReference type="ARBA" id="ARBA00023024"/>
    </source>
</evidence>
<organism evidence="18 19">
    <name type="scientific">Metarhizium guizhouense (strain ARSEF 977)</name>
    <dbReference type="NCBI Taxonomy" id="1276136"/>
    <lineage>
        <taxon>Eukaryota</taxon>
        <taxon>Fungi</taxon>
        <taxon>Dikarya</taxon>
        <taxon>Ascomycota</taxon>
        <taxon>Pezizomycotina</taxon>
        <taxon>Sordariomycetes</taxon>
        <taxon>Hypocreomycetidae</taxon>
        <taxon>Hypocreales</taxon>
        <taxon>Clavicipitaceae</taxon>
        <taxon>Metarhizium</taxon>
    </lineage>
</organism>
<dbReference type="SUPFAM" id="SSF54556">
    <property type="entry name" value="Chitinase insertion domain"/>
    <property type="match status" value="1"/>
</dbReference>
<dbReference type="InterPro" id="IPR001223">
    <property type="entry name" value="Glyco_hydro18_cat"/>
</dbReference>
<dbReference type="Pfam" id="PF01476">
    <property type="entry name" value="LysM"/>
    <property type="match status" value="2"/>
</dbReference>
<dbReference type="PROSITE" id="PS01095">
    <property type="entry name" value="GH18_1"/>
    <property type="match status" value="1"/>
</dbReference>
<keyword evidence="7 14" id="KW-0378">Hydrolase</keyword>
<dbReference type="PROSITE" id="PS51782">
    <property type="entry name" value="LYSM"/>
    <property type="match status" value="2"/>
</dbReference>
<feature type="domain" description="GH18" evidence="17">
    <location>
        <begin position="501"/>
        <end position="875"/>
    </location>
</feature>
<evidence type="ECO:0000256" key="3">
    <source>
        <dbReference type="ARBA" id="ARBA00008682"/>
    </source>
</evidence>
<dbReference type="InterPro" id="IPR017853">
    <property type="entry name" value="GH"/>
</dbReference>
<dbReference type="OrthoDB" id="73875at2759"/>
<dbReference type="InterPro" id="IPR029226">
    <property type="entry name" value="Ecp2-like"/>
</dbReference>
<dbReference type="SUPFAM" id="SSF57016">
    <property type="entry name" value="Plant lectins/antimicrobial peptides"/>
    <property type="match status" value="1"/>
</dbReference>
<evidence type="ECO:0000313" key="19">
    <source>
        <dbReference type="Proteomes" id="UP000031192"/>
    </source>
</evidence>
<keyword evidence="6" id="KW-0147">Chitin-binding</keyword>
<dbReference type="SUPFAM" id="SSF51445">
    <property type="entry name" value="(Trans)glycosidases"/>
    <property type="match status" value="1"/>
</dbReference>
<comment type="caution">
    <text evidence="18">The sequence shown here is derived from an EMBL/GenBank/DDBJ whole genome shotgun (WGS) entry which is preliminary data.</text>
</comment>
<evidence type="ECO:0000256" key="10">
    <source>
        <dbReference type="ARBA" id="ARBA00023277"/>
    </source>
</evidence>
<comment type="similarity">
    <text evidence="13">Belongs to the secreted LysM effector family.</text>
</comment>
<dbReference type="PANTHER" id="PTHR47700:SF1">
    <property type="entry name" value="CHITINASE"/>
    <property type="match status" value="1"/>
</dbReference>
<name>A0A0B4GPF1_METGA</name>
<dbReference type="GO" id="GO:0008843">
    <property type="term" value="F:endochitinase activity"/>
    <property type="evidence" value="ECO:0007669"/>
    <property type="project" value="UniProtKB-EC"/>
</dbReference>
<gene>
    <name evidence="18" type="ORF">MGU_11039</name>
</gene>
<evidence type="ECO:0000313" key="18">
    <source>
        <dbReference type="EMBL" id="KID81607.1"/>
    </source>
</evidence>
<dbReference type="InterPro" id="IPR036861">
    <property type="entry name" value="Endochitinase-like_sf"/>
</dbReference>
<dbReference type="GO" id="GO:0005576">
    <property type="term" value="C:extracellular region"/>
    <property type="evidence" value="ECO:0007669"/>
    <property type="project" value="UniProtKB-SubCell"/>
</dbReference>
<evidence type="ECO:0000256" key="13">
    <source>
        <dbReference type="ARBA" id="ARBA00044955"/>
    </source>
</evidence>
<keyword evidence="8" id="KW-0146">Chitin degradation</keyword>
<evidence type="ECO:0000256" key="9">
    <source>
        <dbReference type="ARBA" id="ARBA00023026"/>
    </source>
</evidence>
<keyword evidence="10" id="KW-0119">Carbohydrate metabolism</keyword>
<sequence length="1474" mass="160112">MSVALIAIGHLLSTNLAIVSAQAPIRQPASPGYSGRDACPERCVISGSSSSNWSVYHNFDQFQSCQETLFYGFNIHDNVDDAKSLHRIYSCASYGSDWDNLPGSAAKLPVKLSHNATYEIGWQADDFTGRSSVGAVVVLIKQLRQYLSNGHGSTNETTLLFARIGQTAIGIYIGKGLQNEGIGSFALQALENKVFSSKPQTPYIAMQMCDPDRGRDHIFGVMATSNGTFNPIHNAMKAWARAACPSFNESSNFTGPAYFITPPLSAMNGAFSKGRNNNTTENSKLRISPLSARADCRTVQVKSGDGCAALAQRCGISGASFMKYNPGSKFCSTLMPGQHVCCSSGSLPDFRPKPNSDGSCRVYIVRTGDSCSSIAAANSISIKDVEKYNKNTWGWNGCTNIWDKIRICLSSGTPPMPAPVANAICGPQVPGTRAPTDGTDISELNPCPLNACCNVWGQCGLTEEFCVDTSTGAPGTARPGTNGCISNCGTTIVRGDAPAVFRKIGYFEGYSFTSRECLYQDALQIDGSQYTHIHFGFGMITHDYQINTGNAEMTFLFENFKLIKGAKRILSFGGWEFSTSPDTYTIFREGVKAANRVRLAVNIANFVKDNGLDGVDIDWEYPAAPDMQDIPPARKEEGMDYFKFLVILKSLLPGKSVSIAAPASYWYLKGFPIRMIGQIVDYIVFMTYDLHGQWDSQNQWSQAGCPSGMCLRSGVNLTETMNALVMVTKAGVPSNKVVVGVTSYGRSFGMAQAGCHGPDCLYLGGPLNSQAKKGRCTAMAGYIAHAEIKEILRDSSRVNQHYLDGPSDSNILVYDDTQWVSYMSPQVRATRTKMYKSLNMGGTSDWAIDLEDYHDVPVKSVTSNWRVFKEYIKAGLNPYHKRERNGNWTSLTCTDPAVEDNDYLTPSERWSRLDCPDAWKDVVDIWKTYYRGKSGKKFSEAVSNILHGPQGVECGTLLSSSNCHSTKECTDFVGSGTGPAGYEIFNSFVSIHGMYANFQQALTAEAATYINNALADFENKFAPVPPPEDNTKRLYFLIDIITLGVSVVAGPFFNSFLSSLSYFVKNSEIADTLKDTTMTLIGQSTTIAKDMLNPESPDAWTPGHQAQFSHYMGQALSAWADLSERTVKKIFDGSDESIELLTSLLSDGKLISGKGSQLPGAGSTAALKTWIGRAFFAYAIPAIWSASGASPFIIDSGFACGTIDPIRRYMMADAMHKSWACVDDKLYYLASPKGHASYCYEEDTKHPEHCTDEGFSALPGVEWLDGTSFGTVTLSDLITGSVKTYKANGNQNVDTSPDPGKLASANSLGHQDITAPGYIRMPVCSPAMALKAWFGRNLGNGPDTSAPGYPCVTIDSIGFCGASTFVDQTSGVSPRVSDCRKLVEKIQFRVQSTEHEVENAVGTQHQIEEYGNCRFGVEGNGKNGNIDFHVGGQDIIDIINDAIKMFGSSGRVGAKGNMNCKGTIKDQNVDWGLY</sequence>
<dbReference type="GO" id="GO:0006032">
    <property type="term" value="P:chitin catabolic process"/>
    <property type="evidence" value="ECO:0007669"/>
    <property type="project" value="UniProtKB-KW"/>
</dbReference>
<dbReference type="Gene3D" id="3.30.60.10">
    <property type="entry name" value="Endochitinase-like"/>
    <property type="match status" value="1"/>
</dbReference>
<dbReference type="SUPFAM" id="SSF54106">
    <property type="entry name" value="LysM domain"/>
    <property type="match status" value="2"/>
</dbReference>
<dbReference type="Pfam" id="PF14856">
    <property type="entry name" value="Hce2"/>
    <property type="match status" value="1"/>
</dbReference>
<dbReference type="PROSITE" id="PS51910">
    <property type="entry name" value="GH18_2"/>
    <property type="match status" value="1"/>
</dbReference>
<dbReference type="PANTHER" id="PTHR47700">
    <property type="entry name" value="V CHITINASE, PUTATIVE (AFU_ORTHOLOGUE AFUA_6G13720)-RELATED"/>
    <property type="match status" value="1"/>
</dbReference>
<dbReference type="Proteomes" id="UP000031192">
    <property type="component" value="Unassembled WGS sequence"/>
</dbReference>
<dbReference type="InterPro" id="IPR001579">
    <property type="entry name" value="Glyco_hydro_18_chit_AS"/>
</dbReference>
<evidence type="ECO:0000256" key="7">
    <source>
        <dbReference type="ARBA" id="ARBA00022801"/>
    </source>
</evidence>
<comment type="similarity">
    <text evidence="3">Belongs to the glycosyl hydrolase 18 family. Chitinase class V subfamily.</text>
</comment>
<dbReference type="Pfam" id="PF00704">
    <property type="entry name" value="Glyco_hydro_18"/>
    <property type="match status" value="1"/>
</dbReference>
<dbReference type="Gene3D" id="3.10.50.10">
    <property type="match status" value="1"/>
</dbReference>
<evidence type="ECO:0000256" key="14">
    <source>
        <dbReference type="RuleBase" id="RU000489"/>
    </source>
</evidence>
<keyword evidence="15" id="KW-0732">Signal</keyword>
<dbReference type="HOGENOM" id="CLU_001482_1_0_1"/>
<feature type="chain" id="PRO_5002103441" description="chitinase" evidence="15">
    <location>
        <begin position="22"/>
        <end position="1474"/>
    </location>
</feature>
<evidence type="ECO:0000259" key="17">
    <source>
        <dbReference type="PROSITE" id="PS51910"/>
    </source>
</evidence>
<accession>A0A0B4GPF1</accession>